<protein>
    <submittedName>
        <fullName evidence="2">Glycosyltransferase family 4 protein</fullName>
    </submittedName>
</protein>
<dbReference type="Proteomes" id="UP001595796">
    <property type="component" value="Unassembled WGS sequence"/>
</dbReference>
<dbReference type="EMBL" id="JBHSJF010000006">
    <property type="protein sequence ID" value="MFC5068624.1"/>
    <property type="molecule type" value="Genomic_DNA"/>
</dbReference>
<dbReference type="Pfam" id="PF13692">
    <property type="entry name" value="Glyco_trans_1_4"/>
    <property type="match status" value="1"/>
</dbReference>
<evidence type="ECO:0000313" key="3">
    <source>
        <dbReference type="Proteomes" id="UP001595796"/>
    </source>
</evidence>
<dbReference type="Pfam" id="PF13439">
    <property type="entry name" value="Glyco_transf_4"/>
    <property type="match status" value="1"/>
</dbReference>
<proteinExistence type="predicted"/>
<feature type="domain" description="Glycosyltransferase subfamily 4-like N-terminal" evidence="1">
    <location>
        <begin position="18"/>
        <end position="154"/>
    </location>
</feature>
<gene>
    <name evidence="2" type="ORF">ACFPFW_11450</name>
</gene>
<reference evidence="3" key="1">
    <citation type="journal article" date="2019" name="Int. J. Syst. Evol. Microbiol.">
        <title>The Global Catalogue of Microorganisms (GCM) 10K type strain sequencing project: providing services to taxonomists for standard genome sequencing and annotation.</title>
        <authorList>
            <consortium name="The Broad Institute Genomics Platform"/>
            <consortium name="The Broad Institute Genome Sequencing Center for Infectious Disease"/>
            <person name="Wu L."/>
            <person name="Ma J."/>
        </authorList>
    </citation>
    <scope>NUCLEOTIDE SEQUENCE [LARGE SCALE GENOMIC DNA]</scope>
    <source>
        <strain evidence="3">CGMCC 1.16444</strain>
    </source>
</reference>
<keyword evidence="3" id="KW-1185">Reference proteome</keyword>
<dbReference type="Gene3D" id="3.40.50.2000">
    <property type="entry name" value="Glycogen Phosphorylase B"/>
    <property type="match status" value="2"/>
</dbReference>
<dbReference type="PANTHER" id="PTHR12526">
    <property type="entry name" value="GLYCOSYLTRANSFERASE"/>
    <property type="match status" value="1"/>
</dbReference>
<organism evidence="2 3">
    <name type="scientific">Flaviflagellibacter deserti</name>
    <dbReference type="NCBI Taxonomy" id="2267266"/>
    <lineage>
        <taxon>Bacteria</taxon>
        <taxon>Pseudomonadati</taxon>
        <taxon>Pseudomonadota</taxon>
        <taxon>Alphaproteobacteria</taxon>
        <taxon>Hyphomicrobiales</taxon>
        <taxon>Flaviflagellibacter</taxon>
    </lineage>
</organism>
<accession>A0ABV9Z530</accession>
<dbReference type="PANTHER" id="PTHR12526:SF638">
    <property type="entry name" value="SPORE COAT PROTEIN SA"/>
    <property type="match status" value="1"/>
</dbReference>
<name>A0ABV9Z530_9HYPH</name>
<comment type="caution">
    <text evidence="2">The sequence shown here is derived from an EMBL/GenBank/DDBJ whole genome shotgun (WGS) entry which is preliminary data.</text>
</comment>
<dbReference type="SUPFAM" id="SSF53756">
    <property type="entry name" value="UDP-Glycosyltransferase/glycogen phosphorylase"/>
    <property type="match status" value="1"/>
</dbReference>
<evidence type="ECO:0000313" key="2">
    <source>
        <dbReference type="EMBL" id="MFC5068624.1"/>
    </source>
</evidence>
<sequence>MLCIGGEDHALRVPFLLALRERGFQVSAAATADPAPFARAGIDYYPFQFDRFIAPLADLTACKALAKLIADVRPEIVQSFDTKPDLLVPLAAGRIPGVNIVCTINGLAYLYSSRSPKALLLRPIWRALQRIAARSTTVTVFQNVDDQTFFERYGMTGRSAKRLIPGSGVDVDRFDQAVATGPSPEELRHTLGLGGCETIVTVSRMTRQKGIPTLLEAAAEVHRHRPGVRFLLVGPRDSEGPLAVTQNEIDRHKPYVLALGPRSDVPSLLAIADVFALPTEYREGIPRALLEAAAASRPIVTTRMPGCRDVIRDGWNGYLVAPHSPRQLAGRILDLLRDRETAGVMGTRAATLVRSEFSLEVIVERYASLYEELINRSLQKRMKLGVEGLERDLCQDSAPQFGIAHLDITLACRSGARF</sequence>
<dbReference type="CDD" id="cd03808">
    <property type="entry name" value="GT4_CapM-like"/>
    <property type="match status" value="1"/>
</dbReference>
<dbReference type="InterPro" id="IPR028098">
    <property type="entry name" value="Glyco_trans_4-like_N"/>
</dbReference>
<evidence type="ECO:0000259" key="1">
    <source>
        <dbReference type="Pfam" id="PF13439"/>
    </source>
</evidence>